<evidence type="ECO:0000313" key="1">
    <source>
        <dbReference type="EMBL" id="KAI4329948.1"/>
    </source>
</evidence>
<accession>A0ACB9N0M1</accession>
<proteinExistence type="predicted"/>
<gene>
    <name evidence="1" type="ORF">MLD38_028271</name>
</gene>
<name>A0ACB9N0M1_9MYRT</name>
<reference evidence="2" key="1">
    <citation type="journal article" date="2023" name="Front. Plant Sci.">
        <title>Chromosomal-level genome assembly of Melastoma candidum provides insights into trichome evolution.</title>
        <authorList>
            <person name="Zhong Y."/>
            <person name="Wu W."/>
            <person name="Sun C."/>
            <person name="Zou P."/>
            <person name="Liu Y."/>
            <person name="Dai S."/>
            <person name="Zhou R."/>
        </authorList>
    </citation>
    <scope>NUCLEOTIDE SEQUENCE [LARGE SCALE GENOMIC DNA]</scope>
</reference>
<organism evidence="1 2">
    <name type="scientific">Melastoma candidum</name>
    <dbReference type="NCBI Taxonomy" id="119954"/>
    <lineage>
        <taxon>Eukaryota</taxon>
        <taxon>Viridiplantae</taxon>
        <taxon>Streptophyta</taxon>
        <taxon>Embryophyta</taxon>
        <taxon>Tracheophyta</taxon>
        <taxon>Spermatophyta</taxon>
        <taxon>Magnoliopsida</taxon>
        <taxon>eudicotyledons</taxon>
        <taxon>Gunneridae</taxon>
        <taxon>Pentapetalae</taxon>
        <taxon>rosids</taxon>
        <taxon>malvids</taxon>
        <taxon>Myrtales</taxon>
        <taxon>Melastomataceae</taxon>
        <taxon>Melastomatoideae</taxon>
        <taxon>Melastomateae</taxon>
        <taxon>Melastoma</taxon>
    </lineage>
</organism>
<dbReference type="Proteomes" id="UP001057402">
    <property type="component" value="Chromosome 8"/>
</dbReference>
<keyword evidence="2" id="KW-1185">Reference proteome</keyword>
<dbReference type="EMBL" id="CM042887">
    <property type="protein sequence ID" value="KAI4329948.1"/>
    <property type="molecule type" value="Genomic_DNA"/>
</dbReference>
<sequence>MEADDSNETVDGVSAAAKSLLEESWEDEVLRRTRDFNKMTREQPHNGKVWIEFTEFQDKVASKQPQKGARLQTLEKKIGILEKANELNPENEELLLCLLKAYQRRDSGDALVGRWKKILLQHSGSCRSWREFLQILQSEFSRFKVSDMRKMYSHAIQALSSACVKQSRQVHSNERSQFDHSFIEMELGLVDIFMNLCRFEWQAGYLDLATTLLQAEIEFGLFCPPLLLTVSSKQRLFEHFWNSGAARVGEEGALGWSIWLEKEEEEREYTMKEDALKDNVEGGWTGWFIPTSKPEETVDDAKEINNEAADHVEDEMDDGNPVGDDDPETLLKVLGIDVDAGLSVDVKDSSTWNKWSKEGLERDFNQWMPVHAKAADKLLNENDKGDEEEQLVGVILYEDVYEYLFSLSSEEARLSLVSQFIEFFSGKISHRVCSNSPTWIEKTLSAEDFSDSILLHLRDVSGALMRAQSSSVDCHMAVLLNNGNNVYRGANVMAFLRNAILLCLSAFPRNHILEEAVLMAEELSRTSGSTSVPSVTPCRTLAKNLLKKDRQDILLCGIYAQREAAFQNIDHARKVFDMALGSIEVLSAELQNNAPLLYFWYAQTESSTTVVEIIWTALLDELTSVSVEGIEILKQAFGMVLPEGKQHSYQLEMLYNYLAKMLQRHHPEFGLSMIWDSVMHGLEIYPFRPELLSSLVRMSSHASPYRLRCTFDDLCHR</sequence>
<comment type="caution">
    <text evidence="1">The sequence shown here is derived from an EMBL/GenBank/DDBJ whole genome shotgun (WGS) entry which is preliminary data.</text>
</comment>
<protein>
    <submittedName>
        <fullName evidence="1">Uncharacterized protein</fullName>
    </submittedName>
</protein>
<evidence type="ECO:0000313" key="2">
    <source>
        <dbReference type="Proteomes" id="UP001057402"/>
    </source>
</evidence>